<evidence type="ECO:0000313" key="3">
    <source>
        <dbReference type="Proteomes" id="UP001178507"/>
    </source>
</evidence>
<feature type="compositionally biased region" description="Low complexity" evidence="1">
    <location>
        <begin position="52"/>
        <end position="62"/>
    </location>
</feature>
<proteinExistence type="predicted"/>
<sequence>MSLLLKPSEYGGLKGTAVAGRVVIMVEQEVKSKAASAAAATPSKRKGKKSSKASSQPPSSTKLEMHIAGADSVNEVVYVEAWGEQATQLGLRCKVGDLIALTGATVISTAQMYSTSRLPCHLRVKGIVGTQVLVQKLESLPWSGVPAHHPLVPLQSLARVKDRQQICVAAQVDDNPGAIERDTVQGRVLVCNAIVQQNGVRVRCAFWREHAEKLATCQAGTCILLYQVLSTSWSMLTLIPTRNWKECEAVQSTLSALVGTIVPGQLRKVDTVFLVSGLQIMGLSSVRSETDEWILSSCSTCKRAFPCQAHPDAAEEKRVALRAVFADSDCQCSMVLYHDHVELALQEQGYSLPSPCKDTAELRSEVRNAFRSALWTCKVTFRENDYQQILELECRHLTPFLPFNKDCPDLTPHMLELPRCSLGGGCPVAALRDLRVDTDLGSLTIQEIDAPSVRALVVFNEVQLPDDESLQQDPQSASAMRVKRSVDCCLSVPDAETLLPFRSKQALRLQ</sequence>
<comment type="caution">
    <text evidence="2">The sequence shown here is derived from an EMBL/GenBank/DDBJ whole genome shotgun (WGS) entry which is preliminary data.</text>
</comment>
<feature type="region of interest" description="Disordered" evidence="1">
    <location>
        <begin position="34"/>
        <end position="64"/>
    </location>
</feature>
<dbReference type="Proteomes" id="UP001178507">
    <property type="component" value="Unassembled WGS sequence"/>
</dbReference>
<reference evidence="2" key="1">
    <citation type="submission" date="2023-08" db="EMBL/GenBank/DDBJ databases">
        <authorList>
            <person name="Chen Y."/>
            <person name="Shah S."/>
            <person name="Dougan E. K."/>
            <person name="Thang M."/>
            <person name="Chan C."/>
        </authorList>
    </citation>
    <scope>NUCLEOTIDE SEQUENCE</scope>
</reference>
<name>A0AA36ND59_9DINO</name>
<evidence type="ECO:0000256" key="1">
    <source>
        <dbReference type="SAM" id="MobiDB-lite"/>
    </source>
</evidence>
<dbReference type="AlphaFoldDB" id="A0AA36ND59"/>
<accession>A0AA36ND59</accession>
<protein>
    <submittedName>
        <fullName evidence="2">Uncharacterized protein</fullName>
    </submittedName>
</protein>
<gene>
    <name evidence="2" type="ORF">EVOR1521_LOCUS21827</name>
</gene>
<evidence type="ECO:0000313" key="2">
    <source>
        <dbReference type="EMBL" id="CAJ1397913.1"/>
    </source>
</evidence>
<keyword evidence="3" id="KW-1185">Reference proteome</keyword>
<dbReference type="EMBL" id="CAUJNA010003282">
    <property type="protein sequence ID" value="CAJ1397913.1"/>
    <property type="molecule type" value="Genomic_DNA"/>
</dbReference>
<organism evidence="2 3">
    <name type="scientific">Effrenium voratum</name>
    <dbReference type="NCBI Taxonomy" id="2562239"/>
    <lineage>
        <taxon>Eukaryota</taxon>
        <taxon>Sar</taxon>
        <taxon>Alveolata</taxon>
        <taxon>Dinophyceae</taxon>
        <taxon>Suessiales</taxon>
        <taxon>Symbiodiniaceae</taxon>
        <taxon>Effrenium</taxon>
    </lineage>
</organism>